<dbReference type="OrthoDB" id="1551254at2"/>
<evidence type="ECO:0008006" key="3">
    <source>
        <dbReference type="Google" id="ProtNLM"/>
    </source>
</evidence>
<proteinExistence type="predicted"/>
<name>A0A143PIB9_LUTPR</name>
<protein>
    <recommendedName>
        <fullName evidence="3">DinB superfamily protein</fullName>
    </recommendedName>
</protein>
<evidence type="ECO:0000313" key="2">
    <source>
        <dbReference type="Proteomes" id="UP000076079"/>
    </source>
</evidence>
<dbReference type="InterPro" id="IPR034660">
    <property type="entry name" value="DinB/YfiT-like"/>
</dbReference>
<accession>A0A143PIB9</accession>
<keyword evidence="2" id="KW-1185">Reference proteome</keyword>
<dbReference type="AlphaFoldDB" id="A0A143PIB9"/>
<dbReference type="Proteomes" id="UP000076079">
    <property type="component" value="Chromosome"/>
</dbReference>
<dbReference type="Gene3D" id="1.20.120.450">
    <property type="entry name" value="dinb family like domain"/>
    <property type="match status" value="1"/>
</dbReference>
<dbReference type="SUPFAM" id="SSF109854">
    <property type="entry name" value="DinB/YfiT-like putative metalloenzymes"/>
    <property type="match status" value="1"/>
</dbReference>
<dbReference type="EMBL" id="CP015136">
    <property type="protein sequence ID" value="AMY08285.1"/>
    <property type="molecule type" value="Genomic_DNA"/>
</dbReference>
<reference evidence="2" key="2">
    <citation type="submission" date="2016-04" db="EMBL/GenBank/DDBJ databases">
        <title>First Complete Genome Sequence of a Subdivision 6 Acidobacterium.</title>
        <authorList>
            <person name="Huang S."/>
            <person name="Vieira S."/>
            <person name="Bunk B."/>
            <person name="Riedel T."/>
            <person name="Sproeer C."/>
            <person name="Overmann J."/>
        </authorList>
    </citation>
    <scope>NUCLEOTIDE SEQUENCE [LARGE SCALE GENOMIC DNA]</scope>
    <source>
        <strain evidence="2">DSM 100886 HEG_-6_39</strain>
    </source>
</reference>
<evidence type="ECO:0000313" key="1">
    <source>
        <dbReference type="EMBL" id="AMY08285.1"/>
    </source>
</evidence>
<organism evidence="1 2">
    <name type="scientific">Luteitalea pratensis</name>
    <dbReference type="NCBI Taxonomy" id="1855912"/>
    <lineage>
        <taxon>Bacteria</taxon>
        <taxon>Pseudomonadati</taxon>
        <taxon>Acidobacteriota</taxon>
        <taxon>Vicinamibacteria</taxon>
        <taxon>Vicinamibacterales</taxon>
        <taxon>Vicinamibacteraceae</taxon>
        <taxon>Luteitalea</taxon>
    </lineage>
</organism>
<dbReference type="KEGG" id="abac:LuPra_01479"/>
<dbReference type="RefSeq" id="WP_110170140.1">
    <property type="nucleotide sequence ID" value="NZ_CP015136.1"/>
</dbReference>
<gene>
    <name evidence="1" type="ORF">LuPra_01479</name>
</gene>
<reference evidence="1 2" key="1">
    <citation type="journal article" date="2016" name="Genome Announc.">
        <title>First Complete Genome Sequence of a Subdivision 6 Acidobacterium Strain.</title>
        <authorList>
            <person name="Huang S."/>
            <person name="Vieira S."/>
            <person name="Bunk B."/>
            <person name="Riedel T."/>
            <person name="Sproer C."/>
            <person name="Overmann J."/>
        </authorList>
    </citation>
    <scope>NUCLEOTIDE SEQUENCE [LARGE SCALE GENOMIC DNA]</scope>
    <source>
        <strain evidence="2">DSM 100886 HEG_-6_39</strain>
    </source>
</reference>
<sequence>MVLTKAELIAALQKEVRILVHLAGKVDARSLDYRPTPKQRSTIELLRYLISMGPFVTGAIISGQFDGRAWGLEIDAANDLSLADTITAIAAQVEAYPALLADVSDDALRGEVEMFGTKASRGASLVNLVICGYAAYRTQLFCYLKACGHDELNTMNLWAGMDAPAA</sequence>